<dbReference type="AlphaFoldDB" id="A0A3B5LL18"/>
<sequence>MTCTNFPGSYSCSCILGNIYNEGICVSEDTCLNTTNYCHPLAKCNTHQGSYYCQCTDGYEGSFILNGINCLDVDECLHPDRSPCPQNSICNNTEGSFLCHCSPGYQPIDTGCEDIDECKSSNTCRSDQVCTNLPGAYDCSCPLGYHEENEACVDSNECENSPCHPLASCWNTPGSFSCHCHRGFTGNGSWCKDVDECVAFTNPCHSLAQCHNTPGSFVCVCMPGFLSIGPLCVDINECQQENGQCHSAASCINYVGGFKCSCNQGWEATTDNGLGKEGCVDLNECVSPNRCPHQTSCTNLPGSYACSCPANNTVCNTLAIMGESMNRSWFLYRFPVWYLVPPGGVLVGFDFAIRLIFCIMSKISEL</sequence>
<evidence type="ECO:0000259" key="7">
    <source>
        <dbReference type="PROSITE" id="PS50026"/>
    </source>
</evidence>
<dbReference type="GO" id="GO:0005509">
    <property type="term" value="F:calcium ion binding"/>
    <property type="evidence" value="ECO:0007669"/>
    <property type="project" value="InterPro"/>
</dbReference>
<dbReference type="SUPFAM" id="SSF57196">
    <property type="entry name" value="EGF/Laminin"/>
    <property type="match status" value="1"/>
</dbReference>
<dbReference type="PANTHER" id="PTHR24034">
    <property type="entry name" value="EGF-LIKE DOMAIN-CONTAINING PROTEIN"/>
    <property type="match status" value="1"/>
</dbReference>
<keyword evidence="9" id="KW-1185">Reference proteome</keyword>
<dbReference type="Ensembl" id="ENSXCOT00000008675.1">
    <property type="protein sequence ID" value="ENSXCOP00000008569.1"/>
    <property type="gene ID" value="ENSXCOG00000006556.1"/>
</dbReference>
<dbReference type="InterPro" id="IPR024731">
    <property type="entry name" value="NELL2-like_EGF"/>
</dbReference>
<feature type="domain" description="EGF-like" evidence="7">
    <location>
        <begin position="234"/>
        <end position="272"/>
    </location>
</feature>
<evidence type="ECO:0000256" key="4">
    <source>
        <dbReference type="ARBA" id="ARBA00023157"/>
    </source>
</evidence>
<dbReference type="GO" id="GO:0030855">
    <property type="term" value="P:epithelial cell differentiation"/>
    <property type="evidence" value="ECO:0007669"/>
    <property type="project" value="UniProtKB-ARBA"/>
</dbReference>
<feature type="domain" description="EGF-like" evidence="7">
    <location>
        <begin position="114"/>
        <end position="153"/>
    </location>
</feature>
<comment type="caution">
    <text evidence="5">Lacks conserved residue(s) required for the propagation of feature annotation.</text>
</comment>
<dbReference type="InterPro" id="IPR009030">
    <property type="entry name" value="Growth_fac_rcpt_cys_sf"/>
</dbReference>
<dbReference type="InterPro" id="IPR050751">
    <property type="entry name" value="ECM_structural_protein"/>
</dbReference>
<reference evidence="8" key="1">
    <citation type="submission" date="2025-08" db="UniProtKB">
        <authorList>
            <consortium name="Ensembl"/>
        </authorList>
    </citation>
    <scope>IDENTIFICATION</scope>
</reference>
<keyword evidence="2" id="KW-0732">Signal</keyword>
<keyword evidence="6" id="KW-0812">Transmembrane</keyword>
<proteinExistence type="predicted"/>
<evidence type="ECO:0000256" key="6">
    <source>
        <dbReference type="SAM" id="Phobius"/>
    </source>
</evidence>
<dbReference type="CDD" id="cd00054">
    <property type="entry name" value="EGF_CA"/>
    <property type="match status" value="6"/>
</dbReference>
<dbReference type="PROSITE" id="PS50026">
    <property type="entry name" value="EGF_3"/>
    <property type="match status" value="7"/>
</dbReference>
<keyword evidence="6" id="KW-0472">Membrane</keyword>
<dbReference type="Gene3D" id="2.10.25.10">
    <property type="entry name" value="Laminin"/>
    <property type="match status" value="7"/>
</dbReference>
<dbReference type="InterPro" id="IPR049883">
    <property type="entry name" value="NOTCH1_EGF-like"/>
</dbReference>
<dbReference type="SUPFAM" id="SSF57184">
    <property type="entry name" value="Growth factor receptor domain"/>
    <property type="match status" value="2"/>
</dbReference>
<dbReference type="PRINTS" id="PR00907">
    <property type="entry name" value="THRMBOMODULN"/>
</dbReference>
<evidence type="ECO:0000256" key="5">
    <source>
        <dbReference type="PROSITE-ProRule" id="PRU00076"/>
    </source>
</evidence>
<dbReference type="Pfam" id="PF12947">
    <property type="entry name" value="EGF_3"/>
    <property type="match status" value="1"/>
</dbReference>
<dbReference type="PROSITE" id="PS00010">
    <property type="entry name" value="ASX_HYDROXYL"/>
    <property type="match status" value="6"/>
</dbReference>
<dbReference type="Pfam" id="PF07645">
    <property type="entry name" value="EGF_CA"/>
    <property type="match status" value="6"/>
</dbReference>
<feature type="domain" description="EGF-like" evidence="7">
    <location>
        <begin position="154"/>
        <end position="192"/>
    </location>
</feature>
<feature type="domain" description="EGF-like" evidence="7">
    <location>
        <begin position="281"/>
        <end position="316"/>
    </location>
</feature>
<dbReference type="Proteomes" id="UP000261380">
    <property type="component" value="Unplaced"/>
</dbReference>
<keyword evidence="6" id="KW-1133">Transmembrane helix</keyword>
<keyword evidence="1 5" id="KW-0245">EGF-like domain</keyword>
<evidence type="ECO:0000256" key="2">
    <source>
        <dbReference type="ARBA" id="ARBA00022729"/>
    </source>
</evidence>
<dbReference type="PROSITE" id="PS01186">
    <property type="entry name" value="EGF_2"/>
    <property type="match status" value="4"/>
</dbReference>
<reference evidence="8" key="2">
    <citation type="submission" date="2025-09" db="UniProtKB">
        <authorList>
            <consortium name="Ensembl"/>
        </authorList>
    </citation>
    <scope>IDENTIFICATION</scope>
</reference>
<name>A0A3B5LL18_9TELE</name>
<dbReference type="InterPro" id="IPR000742">
    <property type="entry name" value="EGF"/>
</dbReference>
<feature type="transmembrane region" description="Helical" evidence="6">
    <location>
        <begin position="336"/>
        <end position="357"/>
    </location>
</feature>
<dbReference type="SMART" id="SM00179">
    <property type="entry name" value="EGF_CA"/>
    <property type="match status" value="7"/>
</dbReference>
<evidence type="ECO:0000313" key="9">
    <source>
        <dbReference type="Proteomes" id="UP000261380"/>
    </source>
</evidence>
<keyword evidence="3" id="KW-0677">Repeat</keyword>
<evidence type="ECO:0000313" key="8">
    <source>
        <dbReference type="Ensembl" id="ENSXCOP00000008569.1"/>
    </source>
</evidence>
<dbReference type="InterPro" id="IPR001881">
    <property type="entry name" value="EGF-like_Ca-bd_dom"/>
</dbReference>
<accession>A0A3B5LL18</accession>
<dbReference type="InterPro" id="IPR000152">
    <property type="entry name" value="EGF-type_Asp/Asn_hydroxyl_site"/>
</dbReference>
<dbReference type="FunFam" id="2.10.25.10:FF:000506">
    <property type="entry name" value="Adhesion G protein-coupled receptor E1"/>
    <property type="match status" value="1"/>
</dbReference>
<evidence type="ECO:0000256" key="1">
    <source>
        <dbReference type="ARBA" id="ARBA00022536"/>
    </source>
</evidence>
<feature type="domain" description="EGF-like" evidence="7">
    <location>
        <begin position="72"/>
        <end position="113"/>
    </location>
</feature>
<feature type="domain" description="EGF-like" evidence="7">
    <location>
        <begin position="193"/>
        <end position="233"/>
    </location>
</feature>
<dbReference type="InterPro" id="IPR018097">
    <property type="entry name" value="EGF_Ca-bd_CS"/>
</dbReference>
<evidence type="ECO:0000256" key="3">
    <source>
        <dbReference type="ARBA" id="ARBA00022737"/>
    </source>
</evidence>
<protein>
    <recommendedName>
        <fullName evidence="7">EGF-like domain-containing protein</fullName>
    </recommendedName>
</protein>
<dbReference type="FunFam" id="2.10.25.10:FF:000038">
    <property type="entry name" value="Fibrillin 2"/>
    <property type="match status" value="4"/>
</dbReference>
<keyword evidence="4" id="KW-1015">Disulfide bond</keyword>
<dbReference type="PROSITE" id="PS01187">
    <property type="entry name" value="EGF_CA"/>
    <property type="match status" value="3"/>
</dbReference>
<feature type="domain" description="EGF-like" evidence="7">
    <location>
        <begin position="27"/>
        <end position="65"/>
    </location>
</feature>
<organism evidence="8 9">
    <name type="scientific">Xiphophorus couchianus</name>
    <name type="common">Monterrey platyfish</name>
    <dbReference type="NCBI Taxonomy" id="32473"/>
    <lineage>
        <taxon>Eukaryota</taxon>
        <taxon>Metazoa</taxon>
        <taxon>Chordata</taxon>
        <taxon>Craniata</taxon>
        <taxon>Vertebrata</taxon>
        <taxon>Euteleostomi</taxon>
        <taxon>Actinopterygii</taxon>
        <taxon>Neopterygii</taxon>
        <taxon>Teleostei</taxon>
        <taxon>Neoteleostei</taxon>
        <taxon>Acanthomorphata</taxon>
        <taxon>Ovalentaria</taxon>
        <taxon>Atherinomorphae</taxon>
        <taxon>Cyprinodontiformes</taxon>
        <taxon>Poeciliidae</taxon>
        <taxon>Poeciliinae</taxon>
        <taxon>Xiphophorus</taxon>
    </lineage>
</organism>
<dbReference type="GeneTree" id="ENSGT00940000167711"/>
<dbReference type="PANTHER" id="PTHR24034:SF89">
    <property type="entry name" value="COMPLEMENT COMPONENT C1Q RECEPTOR"/>
    <property type="match status" value="1"/>
</dbReference>
<dbReference type="SMART" id="SM00181">
    <property type="entry name" value="EGF"/>
    <property type="match status" value="6"/>
</dbReference>